<accession>A0ABR2JU82</accession>
<feature type="coiled-coil region" evidence="1">
    <location>
        <begin position="216"/>
        <end position="243"/>
    </location>
</feature>
<sequence>MRAKSPTRTFGLPSPRQKPRLYKYFADDNPDLSKIVFDIIDGLNIDQIEPEIYPNLLPLLEERFAALQEWRNQPASRSLQAAIKHIKNYHYSDDPKQLRPRSERKANGYANCNIYSEDEGQNPNQVEIDTNVDYALRGQFDMMDPDLYGTVNKELNRIKSDALKVKDYRLAEQSANASRKLQTLGSENIFYEFTAQKLAERENHLFDTQINYEKSKEEWDEIIKDAEIQKEKLLKEVQKENENVLMEFDKQYEIDPPSEIFKYSPQVLELRARETNLVKAGRYTDAIDYNNEATALEEVERQNHKAKWYEELDMKRAELEKKLKKNYKIREDSANQYLANLKLKRSKSLEQNEKAIQHAEFNVDGATLMCSLGGGVNSSSLTTMNNTFLSTTNSPSKTLSNSTWSRTPKSARNGTNSKLPSLLFDTKTSQQQSSTIMGDSNFGNSMIDDSLIETAELAITSRRTAREATLRKTVRTTQTPAMRFRQKAIMNTIVYTKANPRSGVPT</sequence>
<evidence type="ECO:0000313" key="4">
    <source>
        <dbReference type="Proteomes" id="UP001470230"/>
    </source>
</evidence>
<comment type="caution">
    <text evidence="3">The sequence shown here is derived from an EMBL/GenBank/DDBJ whole genome shotgun (WGS) entry which is preliminary data.</text>
</comment>
<evidence type="ECO:0000256" key="1">
    <source>
        <dbReference type="SAM" id="Coils"/>
    </source>
</evidence>
<dbReference type="EMBL" id="JAPFFF010000009">
    <property type="protein sequence ID" value="KAK8882193.1"/>
    <property type="molecule type" value="Genomic_DNA"/>
</dbReference>
<evidence type="ECO:0000256" key="2">
    <source>
        <dbReference type="SAM" id="MobiDB-lite"/>
    </source>
</evidence>
<evidence type="ECO:0000313" key="3">
    <source>
        <dbReference type="EMBL" id="KAK8882193.1"/>
    </source>
</evidence>
<organism evidence="3 4">
    <name type="scientific">Tritrichomonas musculus</name>
    <dbReference type="NCBI Taxonomy" id="1915356"/>
    <lineage>
        <taxon>Eukaryota</taxon>
        <taxon>Metamonada</taxon>
        <taxon>Parabasalia</taxon>
        <taxon>Tritrichomonadida</taxon>
        <taxon>Tritrichomonadidae</taxon>
        <taxon>Tritrichomonas</taxon>
    </lineage>
</organism>
<name>A0ABR2JU82_9EUKA</name>
<keyword evidence="1" id="KW-0175">Coiled coil</keyword>
<protein>
    <submittedName>
        <fullName evidence="3">Uncharacterized protein</fullName>
    </submittedName>
</protein>
<gene>
    <name evidence="3" type="ORF">M9Y10_044833</name>
</gene>
<feature type="region of interest" description="Disordered" evidence="2">
    <location>
        <begin position="391"/>
        <end position="421"/>
    </location>
</feature>
<feature type="compositionally biased region" description="Polar residues" evidence="2">
    <location>
        <begin position="391"/>
        <end position="419"/>
    </location>
</feature>
<proteinExistence type="predicted"/>
<dbReference type="PANTHER" id="PTHR47026:SF2">
    <property type="entry name" value="FLAGELLAR ASSOCIATED PROTEIN"/>
    <property type="match status" value="1"/>
</dbReference>
<dbReference type="Proteomes" id="UP001470230">
    <property type="component" value="Unassembled WGS sequence"/>
</dbReference>
<dbReference type="PANTHER" id="PTHR47026">
    <property type="entry name" value="PIGMENTOSA GTPASE REGULATOR-LIKE PROTEIN, PUTATIVE-RELATED"/>
    <property type="match status" value="1"/>
</dbReference>
<keyword evidence="4" id="KW-1185">Reference proteome</keyword>
<reference evidence="3 4" key="1">
    <citation type="submission" date="2024-04" db="EMBL/GenBank/DDBJ databases">
        <title>Tritrichomonas musculus Genome.</title>
        <authorList>
            <person name="Alves-Ferreira E."/>
            <person name="Grigg M."/>
            <person name="Lorenzi H."/>
            <person name="Galac M."/>
        </authorList>
    </citation>
    <scope>NUCLEOTIDE SEQUENCE [LARGE SCALE GENOMIC DNA]</scope>
    <source>
        <strain evidence="3 4">EAF2021</strain>
    </source>
</reference>